<dbReference type="InterPro" id="IPR032466">
    <property type="entry name" value="Metal_Hydrolase"/>
</dbReference>
<evidence type="ECO:0000256" key="1">
    <source>
        <dbReference type="ARBA" id="ARBA00006676"/>
    </source>
</evidence>
<dbReference type="GO" id="GO:0046033">
    <property type="term" value="P:AMP metabolic process"/>
    <property type="evidence" value="ECO:0007669"/>
    <property type="project" value="TreeGrafter"/>
</dbReference>
<dbReference type="AlphaFoldDB" id="A0A6S9EDJ9"/>
<gene>
    <name evidence="2" type="ORF">DBRI1063_LOCUS16804</name>
</gene>
<dbReference type="Pfam" id="PF19326">
    <property type="entry name" value="AMP_deaminase"/>
    <property type="match status" value="1"/>
</dbReference>
<dbReference type="GO" id="GO:0003876">
    <property type="term" value="F:AMP deaminase activity"/>
    <property type="evidence" value="ECO:0007669"/>
    <property type="project" value="InterPro"/>
</dbReference>
<name>A0A6S9EDJ9_9STRA</name>
<sequence>MSDDALLEEYSVARASFDLSMTDMSEIARNSILQSGFEDSWKKKWLGPNYSKGITHCDETKTHVPLIRAKFRAEHLAMEHLLVHLIAAGKGREVLQEMMVQFGLARDAHRNILLNSFSEVPSFPEQNQL</sequence>
<reference evidence="2" key="1">
    <citation type="submission" date="2021-01" db="EMBL/GenBank/DDBJ databases">
        <authorList>
            <person name="Corre E."/>
            <person name="Pelletier E."/>
            <person name="Niang G."/>
            <person name="Scheremetjew M."/>
            <person name="Finn R."/>
            <person name="Kale V."/>
            <person name="Holt S."/>
            <person name="Cochrane G."/>
            <person name="Meng A."/>
            <person name="Brown T."/>
            <person name="Cohen L."/>
        </authorList>
    </citation>
    <scope>NUCLEOTIDE SEQUENCE</scope>
    <source>
        <strain evidence="2">Pop2</strain>
    </source>
</reference>
<dbReference type="PANTHER" id="PTHR11359:SF0">
    <property type="entry name" value="AMP DEAMINASE"/>
    <property type="match status" value="1"/>
</dbReference>
<protein>
    <submittedName>
        <fullName evidence="2">Uncharacterized protein</fullName>
    </submittedName>
</protein>
<proteinExistence type="inferred from homology"/>
<accession>A0A6S9EDJ9</accession>
<dbReference type="Gene3D" id="3.20.20.140">
    <property type="entry name" value="Metal-dependent hydrolases"/>
    <property type="match status" value="1"/>
</dbReference>
<dbReference type="PANTHER" id="PTHR11359">
    <property type="entry name" value="AMP DEAMINASE"/>
    <property type="match status" value="1"/>
</dbReference>
<organism evidence="2">
    <name type="scientific">Ditylum brightwellii</name>
    <dbReference type="NCBI Taxonomy" id="49249"/>
    <lineage>
        <taxon>Eukaryota</taxon>
        <taxon>Sar</taxon>
        <taxon>Stramenopiles</taxon>
        <taxon>Ochrophyta</taxon>
        <taxon>Bacillariophyta</taxon>
        <taxon>Mediophyceae</taxon>
        <taxon>Lithodesmiophycidae</taxon>
        <taxon>Lithodesmiales</taxon>
        <taxon>Lithodesmiaceae</taxon>
        <taxon>Ditylum</taxon>
    </lineage>
</organism>
<dbReference type="SUPFAM" id="SSF51556">
    <property type="entry name" value="Metallo-dependent hydrolases"/>
    <property type="match status" value="1"/>
</dbReference>
<dbReference type="GO" id="GO:0032264">
    <property type="term" value="P:IMP salvage"/>
    <property type="evidence" value="ECO:0007669"/>
    <property type="project" value="InterPro"/>
</dbReference>
<evidence type="ECO:0000313" key="2">
    <source>
        <dbReference type="EMBL" id="CAD9341501.1"/>
    </source>
</evidence>
<dbReference type="EMBL" id="HBGN01026165">
    <property type="protein sequence ID" value="CAD9341501.1"/>
    <property type="molecule type" value="Transcribed_RNA"/>
</dbReference>
<comment type="similarity">
    <text evidence="1">Belongs to the metallo-dependent hydrolases superfamily. Adenosine and AMP deaminases family.</text>
</comment>
<dbReference type="InterPro" id="IPR006329">
    <property type="entry name" value="AMPD"/>
</dbReference>
<dbReference type="GO" id="GO:0005829">
    <property type="term" value="C:cytosol"/>
    <property type="evidence" value="ECO:0007669"/>
    <property type="project" value="TreeGrafter"/>
</dbReference>